<dbReference type="SUPFAM" id="SSF140990">
    <property type="entry name" value="FtsH protease domain-like"/>
    <property type="match status" value="1"/>
</dbReference>
<dbReference type="Gene3D" id="1.20.58.760">
    <property type="entry name" value="Peptidase M41"/>
    <property type="match status" value="1"/>
</dbReference>
<evidence type="ECO:0000313" key="2">
    <source>
        <dbReference type="Proteomes" id="UP000009319"/>
    </source>
</evidence>
<gene>
    <name evidence="1" type="ORF">BN77_2475</name>
</gene>
<protein>
    <recommendedName>
        <fullName evidence="3">Peptidase M41 domain-containing protein</fullName>
    </recommendedName>
</protein>
<dbReference type="GO" id="GO:0004176">
    <property type="term" value="F:ATP-dependent peptidase activity"/>
    <property type="evidence" value="ECO:0007669"/>
    <property type="project" value="InterPro"/>
</dbReference>
<dbReference type="STRING" id="1211777.BN77_2475"/>
<dbReference type="InterPro" id="IPR037219">
    <property type="entry name" value="Peptidase_M41-like"/>
</dbReference>
<dbReference type="AlphaFoldDB" id="K0PVV1"/>
<proteinExistence type="predicted"/>
<keyword evidence="2" id="KW-1185">Reference proteome</keyword>
<dbReference type="GO" id="GO:0004222">
    <property type="term" value="F:metalloendopeptidase activity"/>
    <property type="evidence" value="ECO:0007669"/>
    <property type="project" value="InterPro"/>
</dbReference>
<accession>K0PVV1</accession>
<dbReference type="GO" id="GO:0005524">
    <property type="term" value="F:ATP binding"/>
    <property type="evidence" value="ECO:0007669"/>
    <property type="project" value="InterPro"/>
</dbReference>
<dbReference type="GO" id="GO:0006508">
    <property type="term" value="P:proteolysis"/>
    <property type="evidence" value="ECO:0007669"/>
    <property type="project" value="InterPro"/>
</dbReference>
<reference evidence="1 2" key="1">
    <citation type="journal article" date="2013" name="Genome Announc.">
        <title>Draft Genome Sequence of Rhizobium mesoamericanum STM3625, a Nitrogen-Fixing Symbiont of Mimosa pudica Isolated in French Guiana (South America).</title>
        <authorList>
            <person name="Moulin L."/>
            <person name="Mornico D."/>
            <person name="Melkonian R."/>
            <person name="Klonowska A."/>
        </authorList>
    </citation>
    <scope>NUCLEOTIDE SEQUENCE [LARGE SCALE GENOMIC DNA]</scope>
    <source>
        <strain evidence="1 2">STM3625</strain>
    </source>
</reference>
<dbReference type="eggNOG" id="COG0465">
    <property type="taxonomic scope" value="Bacteria"/>
</dbReference>
<dbReference type="EMBL" id="CANI01000013">
    <property type="protein sequence ID" value="CCM75332.1"/>
    <property type="molecule type" value="Genomic_DNA"/>
</dbReference>
<name>K0PVV1_9HYPH</name>
<evidence type="ECO:0008006" key="3">
    <source>
        <dbReference type="Google" id="ProtNLM"/>
    </source>
</evidence>
<dbReference type="HOGENOM" id="CLU_2119137_0_0_5"/>
<sequence>MLGTAFAGAGGFDGSGLHRATDIATVLEVSLGMGEGLSYFDASTPVLRDRLRRINPEIAARVERVLVREMERCREIVRHRRRAIELLADALEKRGHVEGEEVSRILAETEELAG</sequence>
<evidence type="ECO:0000313" key="1">
    <source>
        <dbReference type="EMBL" id="CCM75332.1"/>
    </source>
</evidence>
<dbReference type="Proteomes" id="UP000009319">
    <property type="component" value="Unassembled WGS sequence"/>
</dbReference>
<comment type="caution">
    <text evidence="1">The sequence shown here is derived from an EMBL/GenBank/DDBJ whole genome shotgun (WGS) entry which is preliminary data.</text>
</comment>
<organism evidence="1 2">
    <name type="scientific">Rhizobium mesoamericanum STM3625</name>
    <dbReference type="NCBI Taxonomy" id="1211777"/>
    <lineage>
        <taxon>Bacteria</taxon>
        <taxon>Pseudomonadati</taxon>
        <taxon>Pseudomonadota</taxon>
        <taxon>Alphaproteobacteria</taxon>
        <taxon>Hyphomicrobiales</taxon>
        <taxon>Rhizobiaceae</taxon>
        <taxon>Rhizobium/Agrobacterium group</taxon>
        <taxon>Rhizobium</taxon>
    </lineage>
</organism>